<accession>A0A0K1PUZ2</accession>
<dbReference type="AlphaFoldDB" id="A0A0K1PUZ2"/>
<proteinExistence type="predicted"/>
<dbReference type="EMBL" id="CP012333">
    <property type="protein sequence ID" value="AKU96949.1"/>
    <property type="molecule type" value="Genomic_DNA"/>
</dbReference>
<gene>
    <name evidence="1" type="ORF">AKJ09_03613</name>
</gene>
<protein>
    <submittedName>
        <fullName evidence="1">Uncharacterized protein</fullName>
    </submittedName>
</protein>
<sequence length="91" mass="9803">MTLSSRAIFTAGVRVVCNGAALVITRYWNGVHFPLLCALRVSAPSRFDFIGFVRSAVCSSPSSGTSSRKVAKPLRAQCTGAEVWHHSTMAF</sequence>
<name>A0A0K1PUZ2_9BACT</name>
<organism evidence="1 2">
    <name type="scientific">Labilithrix luteola</name>
    <dbReference type="NCBI Taxonomy" id="1391654"/>
    <lineage>
        <taxon>Bacteria</taxon>
        <taxon>Pseudomonadati</taxon>
        <taxon>Myxococcota</taxon>
        <taxon>Polyangia</taxon>
        <taxon>Polyangiales</taxon>
        <taxon>Labilitrichaceae</taxon>
        <taxon>Labilithrix</taxon>
    </lineage>
</organism>
<reference evidence="1 2" key="1">
    <citation type="submission" date="2015-08" db="EMBL/GenBank/DDBJ databases">
        <authorList>
            <person name="Babu N.S."/>
            <person name="Beckwith C.J."/>
            <person name="Beseler K.G."/>
            <person name="Brison A."/>
            <person name="Carone J.V."/>
            <person name="Caskin T.P."/>
            <person name="Diamond M."/>
            <person name="Durham M.E."/>
            <person name="Foxe J.M."/>
            <person name="Go M."/>
            <person name="Henderson B.A."/>
            <person name="Jones I.B."/>
            <person name="McGettigan J.A."/>
            <person name="Micheletti S.J."/>
            <person name="Nasrallah M.E."/>
            <person name="Ortiz D."/>
            <person name="Piller C.R."/>
            <person name="Privatt S.R."/>
            <person name="Schneider S.L."/>
            <person name="Sharp S."/>
            <person name="Smith T.C."/>
            <person name="Stanton J.D."/>
            <person name="Ullery H.E."/>
            <person name="Wilson R.J."/>
            <person name="Serrano M.G."/>
            <person name="Buck G."/>
            <person name="Lee V."/>
            <person name="Wang Y."/>
            <person name="Carvalho R."/>
            <person name="Voegtly L."/>
            <person name="Shi R."/>
            <person name="Duckworth R."/>
            <person name="Johnson A."/>
            <person name="Loviza R."/>
            <person name="Walstead R."/>
            <person name="Shah Z."/>
            <person name="Kiflezghi M."/>
            <person name="Wade K."/>
            <person name="Ball S.L."/>
            <person name="Bradley K.W."/>
            <person name="Asai D.J."/>
            <person name="Bowman C.A."/>
            <person name="Russell D.A."/>
            <person name="Pope W.H."/>
            <person name="Jacobs-Sera D."/>
            <person name="Hendrix R.W."/>
            <person name="Hatfull G.F."/>
        </authorList>
    </citation>
    <scope>NUCLEOTIDE SEQUENCE [LARGE SCALE GENOMIC DNA]</scope>
    <source>
        <strain evidence="1 2">DSM 27648</strain>
    </source>
</reference>
<dbReference type="Proteomes" id="UP000064967">
    <property type="component" value="Chromosome"/>
</dbReference>
<keyword evidence="2" id="KW-1185">Reference proteome</keyword>
<dbReference type="KEGG" id="llu:AKJ09_03613"/>
<evidence type="ECO:0000313" key="2">
    <source>
        <dbReference type="Proteomes" id="UP000064967"/>
    </source>
</evidence>
<evidence type="ECO:0000313" key="1">
    <source>
        <dbReference type="EMBL" id="AKU96949.1"/>
    </source>
</evidence>